<dbReference type="VEuPathDB" id="AmoebaDB:DICPUDRAFT_90079"/>
<dbReference type="PANTHER" id="PTHR14237">
    <property type="entry name" value="MOLYBDOPTERIN COFACTOR SULFURASE MOSC"/>
    <property type="match status" value="1"/>
</dbReference>
<dbReference type="FunCoup" id="F1A082">
    <property type="interactions" value="12"/>
</dbReference>
<dbReference type="InParanoid" id="F1A082"/>
<dbReference type="PROSITE" id="PS51340">
    <property type="entry name" value="MOSC"/>
    <property type="match status" value="1"/>
</dbReference>
<dbReference type="KEGG" id="dpp:DICPUDRAFT_90079"/>
<reference evidence="3" key="1">
    <citation type="journal article" date="2011" name="Genome Biol.">
        <title>Comparative genomics of the social amoebae Dictyostelium discoideum and Dictyostelium purpureum.</title>
        <authorList>
            <consortium name="US DOE Joint Genome Institute (JGI-PGF)"/>
            <person name="Sucgang R."/>
            <person name="Kuo A."/>
            <person name="Tian X."/>
            <person name="Salerno W."/>
            <person name="Parikh A."/>
            <person name="Feasley C.L."/>
            <person name="Dalin E."/>
            <person name="Tu H."/>
            <person name="Huang E."/>
            <person name="Barry K."/>
            <person name="Lindquist E."/>
            <person name="Shapiro H."/>
            <person name="Bruce D."/>
            <person name="Schmutz J."/>
            <person name="Salamov A."/>
            <person name="Fey P."/>
            <person name="Gaudet P."/>
            <person name="Anjard C."/>
            <person name="Babu M.M."/>
            <person name="Basu S."/>
            <person name="Bushmanova Y."/>
            <person name="van der Wel H."/>
            <person name="Katoh-Kurasawa M."/>
            <person name="Dinh C."/>
            <person name="Coutinho P.M."/>
            <person name="Saito T."/>
            <person name="Elias M."/>
            <person name="Schaap P."/>
            <person name="Kay R.R."/>
            <person name="Henrissat B."/>
            <person name="Eichinger L."/>
            <person name="Rivero F."/>
            <person name="Putnam N.H."/>
            <person name="West C.M."/>
            <person name="Loomis W.F."/>
            <person name="Chisholm R.L."/>
            <person name="Shaulsky G."/>
            <person name="Strassmann J.E."/>
            <person name="Queller D.C."/>
            <person name="Kuspa A."/>
            <person name="Grigoriev I.V."/>
        </authorList>
    </citation>
    <scope>NUCLEOTIDE SEQUENCE [LARGE SCALE GENOMIC DNA]</scope>
    <source>
        <strain evidence="3">QSDP1</strain>
    </source>
</reference>
<dbReference type="GO" id="GO:0003824">
    <property type="term" value="F:catalytic activity"/>
    <property type="evidence" value="ECO:0007669"/>
    <property type="project" value="InterPro"/>
</dbReference>
<evidence type="ECO:0000313" key="2">
    <source>
        <dbReference type="EMBL" id="EGC30404.1"/>
    </source>
</evidence>
<dbReference type="OMA" id="WRWVRIG"/>
<sequence length="345" mass="39526">MEFIKEQKFLTTATLVAFIGVFIKYYLGNQNNQNSLSKFNDITIKSIIIYPVKSCKGIELKSCKLTKYGFENDRRWMIIKDNRYVSMKPYPIMSTIIPTFSDDGKKLILSKEGMEDLVLSAEPLDINKMDPSRIYQQVNLIDNVAQVYDEGDEASNCSNVSSSNLERNIRQHMAENVDPNHLDKFKNSLANSCQIMLLGQGSIDLINERIDKTREEKCEQKQPPLTWRRYRPNLLLSGTSPFQEDDWKLFKSNKSDVTFNVCDYNGRCPIVLVNEKSVMDPYSDDEPLRTLRSFRAATCKAGDKTLVGIYCAIEDRYIDKIVSVGETITVLKGGLTSKYFNKLFK</sequence>
<organism evidence="2 3">
    <name type="scientific">Dictyostelium purpureum</name>
    <name type="common">Slime mold</name>
    <dbReference type="NCBI Taxonomy" id="5786"/>
    <lineage>
        <taxon>Eukaryota</taxon>
        <taxon>Amoebozoa</taxon>
        <taxon>Evosea</taxon>
        <taxon>Eumycetozoa</taxon>
        <taxon>Dictyostelia</taxon>
        <taxon>Dictyosteliales</taxon>
        <taxon>Dictyosteliaceae</taxon>
        <taxon>Dictyostelium</taxon>
    </lineage>
</organism>
<dbReference type="AlphaFoldDB" id="F1A082"/>
<dbReference type="STRING" id="5786.F1A082"/>
<dbReference type="GO" id="GO:0030151">
    <property type="term" value="F:molybdenum ion binding"/>
    <property type="evidence" value="ECO:0007669"/>
    <property type="project" value="InterPro"/>
</dbReference>
<dbReference type="Pfam" id="PF03473">
    <property type="entry name" value="MOSC"/>
    <property type="match status" value="1"/>
</dbReference>
<proteinExistence type="predicted"/>
<keyword evidence="3" id="KW-1185">Reference proteome</keyword>
<dbReference type="GO" id="GO:0030170">
    <property type="term" value="F:pyridoxal phosphate binding"/>
    <property type="evidence" value="ECO:0007669"/>
    <property type="project" value="InterPro"/>
</dbReference>
<name>F1A082_DICPU</name>
<evidence type="ECO:0000313" key="3">
    <source>
        <dbReference type="Proteomes" id="UP000001064"/>
    </source>
</evidence>
<dbReference type="InterPro" id="IPR005302">
    <property type="entry name" value="MoCF_Sase_C"/>
</dbReference>
<feature type="domain" description="MOSC" evidence="1">
    <location>
        <begin position="167"/>
        <end position="331"/>
    </location>
</feature>
<dbReference type="Pfam" id="PF03476">
    <property type="entry name" value="MOSC_N"/>
    <property type="match status" value="1"/>
</dbReference>
<dbReference type="Proteomes" id="UP000001064">
    <property type="component" value="Unassembled WGS sequence"/>
</dbReference>
<gene>
    <name evidence="2" type="ORF">DICPUDRAFT_90079</name>
</gene>
<dbReference type="GeneID" id="10510624"/>
<dbReference type="SUPFAM" id="SSF141673">
    <property type="entry name" value="MOSC N-terminal domain-like"/>
    <property type="match status" value="1"/>
</dbReference>
<protein>
    <recommendedName>
        <fullName evidence="1">MOSC domain-containing protein</fullName>
    </recommendedName>
</protein>
<dbReference type="EMBL" id="GL871332">
    <property type="protein sequence ID" value="EGC30404.1"/>
    <property type="molecule type" value="Genomic_DNA"/>
</dbReference>
<dbReference type="eggNOG" id="KOG2362">
    <property type="taxonomic scope" value="Eukaryota"/>
</dbReference>
<accession>F1A082</accession>
<dbReference type="PANTHER" id="PTHR14237:SF59">
    <property type="entry name" value="MOLYBDENUM COFACTOR SULFURASE DOMAIN-CONTAINING PROTEIN"/>
    <property type="match status" value="1"/>
</dbReference>
<dbReference type="RefSeq" id="XP_003293072.1">
    <property type="nucleotide sequence ID" value="XM_003293024.1"/>
</dbReference>
<dbReference type="OrthoDB" id="17255at2759"/>
<dbReference type="InterPro" id="IPR005303">
    <property type="entry name" value="MOCOS_middle"/>
</dbReference>
<evidence type="ECO:0000259" key="1">
    <source>
        <dbReference type="PROSITE" id="PS51340"/>
    </source>
</evidence>